<dbReference type="InterPro" id="IPR050129">
    <property type="entry name" value="Zn_alcohol_dh"/>
</dbReference>
<dbReference type="Proteomes" id="UP000178435">
    <property type="component" value="Unassembled WGS sequence"/>
</dbReference>
<dbReference type="InterPro" id="IPR013154">
    <property type="entry name" value="ADH-like_N"/>
</dbReference>
<dbReference type="SUPFAM" id="SSF50129">
    <property type="entry name" value="GroES-like"/>
    <property type="match status" value="1"/>
</dbReference>
<keyword evidence="1" id="KW-0479">Metal-binding</keyword>
<dbReference type="PANTHER" id="PTHR43401:SF2">
    <property type="entry name" value="L-THREONINE 3-DEHYDROGENASE"/>
    <property type="match status" value="1"/>
</dbReference>
<dbReference type="InterPro" id="IPR011032">
    <property type="entry name" value="GroES-like_sf"/>
</dbReference>
<evidence type="ECO:0000256" key="3">
    <source>
        <dbReference type="ARBA" id="ARBA00023002"/>
    </source>
</evidence>
<keyword evidence="2" id="KW-0862">Zinc</keyword>
<sequence>MKIAHWKGYEKKFVIDEVAKPEPGKGEILIKVKSCAVSGTDLYRYNQQKQINIIPYKIDETPGHEISGIVEEISPGVKNLKAGDRVVVQPFWGCGKCYYCKKGHENSCNQIHAVGFNSPGGLSEYIKAKSSFAFKIPDGVSFDEATLTHHTAVVYYSLKVSGMKFNSKSTGAIFGIGNLGLLMVQVMKHLGIKDFFIIDINQSRLDLAQELTGGKAINPTTFEDPVKSILDTTENIGVDFSVELAGGNAPTLEPAIKVIKKGGVFIAVGVRDPSDTLNLREIMRRDLRIQGSTAHTRTEMKESLGMLQIGAINAKRLITHTFPLEKINYAFETRLKDPAAISVIVNP</sequence>
<dbReference type="SUPFAM" id="SSF51735">
    <property type="entry name" value="NAD(P)-binding Rossmann-fold domains"/>
    <property type="match status" value="1"/>
</dbReference>
<dbReference type="PANTHER" id="PTHR43401">
    <property type="entry name" value="L-THREONINE 3-DEHYDROGENASE"/>
    <property type="match status" value="1"/>
</dbReference>
<comment type="caution">
    <text evidence="5">The sequence shown here is derived from an EMBL/GenBank/DDBJ whole genome shotgun (WGS) entry which is preliminary data.</text>
</comment>
<dbReference type="InterPro" id="IPR020843">
    <property type="entry name" value="ER"/>
</dbReference>
<gene>
    <name evidence="5" type="ORF">A2149_07405</name>
</gene>
<dbReference type="Gene3D" id="3.40.50.720">
    <property type="entry name" value="NAD(P)-binding Rossmann-like Domain"/>
    <property type="match status" value="1"/>
</dbReference>
<evidence type="ECO:0000313" key="5">
    <source>
        <dbReference type="EMBL" id="OGL46498.1"/>
    </source>
</evidence>
<accession>A0A1F7RZM0</accession>
<dbReference type="Pfam" id="PF00107">
    <property type="entry name" value="ADH_zinc_N"/>
    <property type="match status" value="1"/>
</dbReference>
<evidence type="ECO:0000313" key="6">
    <source>
        <dbReference type="Proteomes" id="UP000178435"/>
    </source>
</evidence>
<dbReference type="GO" id="GO:0046872">
    <property type="term" value="F:metal ion binding"/>
    <property type="evidence" value="ECO:0007669"/>
    <property type="project" value="UniProtKB-KW"/>
</dbReference>
<dbReference type="InterPro" id="IPR036291">
    <property type="entry name" value="NAD(P)-bd_dom_sf"/>
</dbReference>
<dbReference type="Gene3D" id="3.90.180.10">
    <property type="entry name" value="Medium-chain alcohol dehydrogenases, catalytic domain"/>
    <property type="match status" value="1"/>
</dbReference>
<evidence type="ECO:0000256" key="1">
    <source>
        <dbReference type="ARBA" id="ARBA00022723"/>
    </source>
</evidence>
<dbReference type="InterPro" id="IPR013149">
    <property type="entry name" value="ADH-like_C"/>
</dbReference>
<reference evidence="5 6" key="1">
    <citation type="journal article" date="2016" name="Nat. Commun.">
        <title>Thousands of microbial genomes shed light on interconnected biogeochemical processes in an aquifer system.</title>
        <authorList>
            <person name="Anantharaman K."/>
            <person name="Brown C.T."/>
            <person name="Hug L.A."/>
            <person name="Sharon I."/>
            <person name="Castelle C.J."/>
            <person name="Probst A.J."/>
            <person name="Thomas B.C."/>
            <person name="Singh A."/>
            <person name="Wilkins M.J."/>
            <person name="Karaoz U."/>
            <person name="Brodie E.L."/>
            <person name="Williams K.H."/>
            <person name="Hubbard S.S."/>
            <person name="Banfield J.F."/>
        </authorList>
    </citation>
    <scope>NUCLEOTIDE SEQUENCE [LARGE SCALE GENOMIC DNA]</scope>
</reference>
<keyword evidence="3" id="KW-0560">Oxidoreductase</keyword>
<evidence type="ECO:0000256" key="2">
    <source>
        <dbReference type="ARBA" id="ARBA00022833"/>
    </source>
</evidence>
<dbReference type="AlphaFoldDB" id="A0A1F7RZM0"/>
<dbReference type="SMART" id="SM00829">
    <property type="entry name" value="PKS_ER"/>
    <property type="match status" value="1"/>
</dbReference>
<dbReference type="GO" id="GO:0016491">
    <property type="term" value="F:oxidoreductase activity"/>
    <property type="evidence" value="ECO:0007669"/>
    <property type="project" value="UniProtKB-KW"/>
</dbReference>
<proteinExistence type="predicted"/>
<name>A0A1F7RZM0_9BACT</name>
<dbReference type="EMBL" id="MGDF01000045">
    <property type="protein sequence ID" value="OGL46498.1"/>
    <property type="molecule type" value="Genomic_DNA"/>
</dbReference>
<feature type="domain" description="Enoyl reductase (ER)" evidence="4">
    <location>
        <begin position="8"/>
        <end position="344"/>
    </location>
</feature>
<dbReference type="Pfam" id="PF08240">
    <property type="entry name" value="ADH_N"/>
    <property type="match status" value="1"/>
</dbReference>
<protein>
    <recommendedName>
        <fullName evidence="4">Enoyl reductase (ER) domain-containing protein</fullName>
    </recommendedName>
</protein>
<evidence type="ECO:0000259" key="4">
    <source>
        <dbReference type="SMART" id="SM00829"/>
    </source>
</evidence>
<organism evidence="5 6">
    <name type="scientific">Candidatus Schekmanbacteria bacterium RBG_16_38_11</name>
    <dbReference type="NCBI Taxonomy" id="1817880"/>
    <lineage>
        <taxon>Bacteria</taxon>
        <taxon>Candidatus Schekmaniibacteriota</taxon>
    </lineage>
</organism>